<gene>
    <name evidence="3" type="ORF">BGL_2c02130</name>
</gene>
<dbReference type="EMBL" id="CP002581">
    <property type="protein sequence ID" value="AJK48309.1"/>
    <property type="molecule type" value="Genomic_DNA"/>
</dbReference>
<feature type="compositionally biased region" description="Low complexity" evidence="1">
    <location>
        <begin position="366"/>
        <end position="393"/>
    </location>
</feature>
<dbReference type="HOGENOM" id="CLU_047217_0_0_4"/>
<proteinExistence type="predicted"/>
<evidence type="ECO:0000313" key="3">
    <source>
        <dbReference type="EMBL" id="AJK48309.1"/>
    </source>
</evidence>
<accession>A0A0B6S1Q1</accession>
<protein>
    <submittedName>
        <fullName evidence="3">Putative SctD</fullName>
    </submittedName>
</protein>
<dbReference type="Proteomes" id="UP000031838">
    <property type="component" value="Chromosome 2"/>
</dbReference>
<keyword evidence="2" id="KW-1133">Transmembrane helix</keyword>
<feature type="compositionally biased region" description="Low complexity" evidence="1">
    <location>
        <begin position="401"/>
        <end position="415"/>
    </location>
</feature>
<evidence type="ECO:0000256" key="2">
    <source>
        <dbReference type="SAM" id="Phobius"/>
    </source>
</evidence>
<sequence>MKLLRILTGTHAGAQLQLAPGAHRIGTDDAADIRLTDWRGADLWLTVSDTGVVSAQAVASPTGAVDPGATSGPLEQILLVDFVPMQFEGTILCVGDEDGVWPSDYELLSTLLAAKPAAKASPLRRRYLGIAAACFCVGAVIVTISVLSTAQMSRAALPPNGDDHARRVTEALAAAHIDGLNAHAVGDTVVVTGMLASSADDSAVRQLLNRLAIAQVARQYDVAPEVARSIEDSLGVPGARVQYGGAGRFVIKGSVGNKNALDSAIARIRADLDPNVKDIVADVSESSGGANASDGLAYSEMLSADGVQYAQTPDGVKHIYASDLPDASGAAAVGAPQNAAAAGNNAGGTGANRGVAAPANVAANSAPNGADGNGGAETTAAATANPGDNPAGGARNGNGNGSRAAAKRAAPQPRNTADEFVPLPHAFAAPPNPPMLASANVPAAPEARRAEPSSRPPASPIAS</sequence>
<keyword evidence="4" id="KW-1185">Reference proteome</keyword>
<reference evidence="3 4" key="2">
    <citation type="journal article" date="2016" name="Appl. Microbiol. Biotechnol.">
        <title>Mutations improving production and secretion of extracellular lipase by Burkholderia glumae PG1.</title>
        <authorList>
            <person name="Knapp A."/>
            <person name="Voget S."/>
            <person name="Gao R."/>
            <person name="Zaburannyi N."/>
            <person name="Krysciak D."/>
            <person name="Breuer M."/>
            <person name="Hauer B."/>
            <person name="Streit W.R."/>
            <person name="Muller R."/>
            <person name="Daniel R."/>
            <person name="Jaeger K.E."/>
        </authorList>
    </citation>
    <scope>NUCLEOTIDE SEQUENCE [LARGE SCALE GENOMIC DNA]</scope>
    <source>
        <strain evidence="3 4">PG1</strain>
    </source>
</reference>
<feature type="transmembrane region" description="Helical" evidence="2">
    <location>
        <begin position="127"/>
        <end position="147"/>
    </location>
</feature>
<feature type="region of interest" description="Disordered" evidence="1">
    <location>
        <begin position="366"/>
        <end position="463"/>
    </location>
</feature>
<dbReference type="KEGG" id="bgp:BGL_2c02130"/>
<name>A0A0B6S1Q1_BURPL</name>
<evidence type="ECO:0000256" key="1">
    <source>
        <dbReference type="SAM" id="MobiDB-lite"/>
    </source>
</evidence>
<evidence type="ECO:0000313" key="4">
    <source>
        <dbReference type="Proteomes" id="UP000031838"/>
    </source>
</evidence>
<keyword evidence="2" id="KW-0472">Membrane</keyword>
<keyword evidence="2" id="KW-0812">Transmembrane</keyword>
<dbReference type="AlphaFoldDB" id="A0A0B6S1Q1"/>
<organism evidence="3 4">
    <name type="scientific">Burkholderia plantarii</name>
    <dbReference type="NCBI Taxonomy" id="41899"/>
    <lineage>
        <taxon>Bacteria</taxon>
        <taxon>Pseudomonadati</taxon>
        <taxon>Pseudomonadota</taxon>
        <taxon>Betaproteobacteria</taxon>
        <taxon>Burkholderiales</taxon>
        <taxon>Burkholderiaceae</taxon>
        <taxon>Burkholderia</taxon>
    </lineage>
</organism>
<feature type="compositionally biased region" description="Pro residues" evidence="1">
    <location>
        <begin position="454"/>
        <end position="463"/>
    </location>
</feature>
<reference evidence="4" key="1">
    <citation type="submission" date="2011-03" db="EMBL/GenBank/DDBJ databases">
        <authorList>
            <person name="Voget S."/>
            <person name="Streit W.R."/>
            <person name="Jaeger K.E."/>
            <person name="Daniel R."/>
        </authorList>
    </citation>
    <scope>NUCLEOTIDE SEQUENCE [LARGE SCALE GENOMIC DNA]</scope>
    <source>
        <strain evidence="4">PG1</strain>
    </source>
</reference>
<dbReference type="RefSeq" id="WP_042626970.1">
    <property type="nucleotide sequence ID" value="NZ_CP002581.1"/>
</dbReference>